<geneLocation type="plasmid" evidence="1">
    <name>p17-15-vir-like</name>
</geneLocation>
<reference evidence="1" key="1">
    <citation type="submission" date="2020-01" db="EMBL/GenBank/DDBJ databases">
        <authorList>
            <person name="Qin S."/>
        </authorList>
    </citation>
    <scope>NUCLEOTIDE SEQUENCE</scope>
    <source>
        <strain evidence="1">CVir17-16-YZ6g</strain>
        <plasmid evidence="1">p17-15-vir-like</plasmid>
    </source>
</reference>
<dbReference type="EMBL" id="MN956836">
    <property type="protein sequence ID" value="QTX14991.1"/>
    <property type="molecule type" value="Genomic_DNA"/>
</dbReference>
<accession>A0A8B0SVC2</accession>
<dbReference type="AlphaFoldDB" id="A0A8B0SVC2"/>
<protein>
    <submittedName>
        <fullName evidence="1">Uncharacterized protein</fullName>
    </submittedName>
</protein>
<keyword evidence="1" id="KW-0614">Plasmid</keyword>
<sequence length="45" mass="5186">MIFDGTLTRHDSFIPFSAVCLWQSGVFRDVSSAWLYPRYAVCVSR</sequence>
<organism evidence="1">
    <name type="scientific">Klebsiella pneumoniae</name>
    <dbReference type="NCBI Taxonomy" id="573"/>
    <lineage>
        <taxon>Bacteria</taxon>
        <taxon>Pseudomonadati</taxon>
        <taxon>Pseudomonadota</taxon>
        <taxon>Gammaproteobacteria</taxon>
        <taxon>Enterobacterales</taxon>
        <taxon>Enterobacteriaceae</taxon>
        <taxon>Klebsiella/Raoultella group</taxon>
        <taxon>Klebsiella</taxon>
        <taxon>Klebsiella pneumoniae complex</taxon>
    </lineage>
</organism>
<proteinExistence type="predicted"/>
<name>A0A8B0SVC2_KLEPN</name>
<evidence type="ECO:0000313" key="1">
    <source>
        <dbReference type="EMBL" id="QTX14991.1"/>
    </source>
</evidence>